<evidence type="ECO:0000313" key="4">
    <source>
        <dbReference type="Proteomes" id="UP000502196"/>
    </source>
</evidence>
<dbReference type="RefSeq" id="WP_170085701.1">
    <property type="nucleotide sequence ID" value="NZ_CP047971.1"/>
</dbReference>
<sequence>MDRRSLGRYGEELAAGYLMNLGYEVIVRNWRCPLGEIDLVCCDGPTLVFVEVRTRTSRRMGTPEESLDDRKKRKLHHLVQAFLLSPVRRRMLTHDYRIDVVAVELAPDRRTVRRITHIQNAF</sequence>
<dbReference type="HAMAP" id="MF_00048">
    <property type="entry name" value="UPF0102"/>
    <property type="match status" value="1"/>
</dbReference>
<dbReference type="InterPro" id="IPR011856">
    <property type="entry name" value="tRNA_endonuc-like_dom_sf"/>
</dbReference>
<evidence type="ECO:0000256" key="2">
    <source>
        <dbReference type="HAMAP-Rule" id="MF_00048"/>
    </source>
</evidence>
<dbReference type="Pfam" id="PF02021">
    <property type="entry name" value="UPF0102"/>
    <property type="match status" value="1"/>
</dbReference>
<dbReference type="InterPro" id="IPR003509">
    <property type="entry name" value="UPF0102_YraN-like"/>
</dbReference>
<dbReference type="EMBL" id="LR792683">
    <property type="protein sequence ID" value="CAB3393528.1"/>
    <property type="molecule type" value="Genomic_DNA"/>
</dbReference>
<name>A0A6F9E6Y8_9BACL</name>
<accession>A0A6F9E6Y8</accession>
<comment type="similarity">
    <text evidence="1 2">Belongs to the UPF0102 family.</text>
</comment>
<dbReference type="Proteomes" id="UP000502196">
    <property type="component" value="Chromosome"/>
</dbReference>
<dbReference type="PANTHER" id="PTHR34039">
    <property type="entry name" value="UPF0102 PROTEIN YRAN"/>
    <property type="match status" value="1"/>
</dbReference>
<dbReference type="AlphaFoldDB" id="A0A6F9E6Y8"/>
<organism evidence="3 4">
    <name type="scientific">Kyrpidia spormannii</name>
    <dbReference type="NCBI Taxonomy" id="2055160"/>
    <lineage>
        <taxon>Bacteria</taxon>
        <taxon>Bacillati</taxon>
        <taxon>Bacillota</taxon>
        <taxon>Bacilli</taxon>
        <taxon>Bacillales</taxon>
        <taxon>Alicyclobacillaceae</taxon>
        <taxon>Kyrpidia</taxon>
    </lineage>
</organism>
<reference evidence="3 4" key="1">
    <citation type="submission" date="2020-04" db="EMBL/GenBank/DDBJ databases">
        <authorList>
            <person name="Hogendoorn C."/>
        </authorList>
    </citation>
    <scope>NUCLEOTIDE SEQUENCE [LARGE SCALE GENOMIC DNA]</scope>
    <source>
        <strain evidence="3">COOX1</strain>
    </source>
</reference>
<dbReference type="NCBIfam" id="NF009150">
    <property type="entry name" value="PRK12497.1-3"/>
    <property type="match status" value="1"/>
</dbReference>
<dbReference type="CDD" id="cd20736">
    <property type="entry name" value="PoNe_Nuclease"/>
    <property type="match status" value="1"/>
</dbReference>
<dbReference type="SUPFAM" id="SSF52980">
    <property type="entry name" value="Restriction endonuclease-like"/>
    <property type="match status" value="1"/>
</dbReference>
<dbReference type="PANTHER" id="PTHR34039:SF1">
    <property type="entry name" value="UPF0102 PROTEIN YRAN"/>
    <property type="match status" value="1"/>
</dbReference>
<protein>
    <recommendedName>
        <fullName evidence="2">UPF0102 protein COOX1_1954</fullName>
    </recommendedName>
</protein>
<dbReference type="NCBIfam" id="NF009154">
    <property type="entry name" value="PRK12497.3-3"/>
    <property type="match status" value="1"/>
</dbReference>
<gene>
    <name evidence="3" type="ORF">COOX1_1954</name>
</gene>
<dbReference type="InterPro" id="IPR011335">
    <property type="entry name" value="Restrct_endonuc-II-like"/>
</dbReference>
<dbReference type="GO" id="GO:0003676">
    <property type="term" value="F:nucleic acid binding"/>
    <property type="evidence" value="ECO:0007669"/>
    <property type="project" value="InterPro"/>
</dbReference>
<evidence type="ECO:0000256" key="1">
    <source>
        <dbReference type="ARBA" id="ARBA00006738"/>
    </source>
</evidence>
<proteinExistence type="inferred from homology"/>
<dbReference type="Gene3D" id="3.40.1350.10">
    <property type="match status" value="1"/>
</dbReference>
<evidence type="ECO:0000313" key="3">
    <source>
        <dbReference type="EMBL" id="CAB3393528.1"/>
    </source>
</evidence>